<evidence type="ECO:0000313" key="1">
    <source>
        <dbReference type="EMBL" id="AVZ73581.1"/>
    </source>
</evidence>
<reference evidence="1 2" key="1">
    <citation type="submission" date="2018-01" db="EMBL/GenBank/DDBJ databases">
        <title>Complete genome sequence of Streptomyces lunaelactis MM109T, a Ferroverdin A producer isolated from cave moonmilk deposits.</title>
        <authorList>
            <person name="Naome A."/>
            <person name="Martinet L."/>
            <person name="Maciejewska M."/>
            <person name="Anderssen S."/>
            <person name="Adam D."/>
            <person name="Tenconi E."/>
            <person name="Deflandre B."/>
            <person name="Arguelles-Arias A."/>
            <person name="Calusinska M."/>
            <person name="Copieters W."/>
            <person name="Karim L."/>
            <person name="Hanikenne M."/>
            <person name="Baurain D."/>
            <person name="van Wezel G."/>
            <person name="Smargiasso N."/>
            <person name="de Pauw E."/>
            <person name="Delfosse P."/>
            <person name="Rigali S."/>
        </authorList>
    </citation>
    <scope>NUCLEOTIDE SEQUENCE [LARGE SCALE GENOMIC DNA]</scope>
    <source>
        <strain evidence="1 2">MM109</strain>
    </source>
</reference>
<protein>
    <submittedName>
        <fullName evidence="1">Uncharacterized protein</fullName>
    </submittedName>
</protein>
<accession>A0A2R4T3A2</accession>
<dbReference type="KEGG" id="slk:SLUN_16775"/>
<dbReference type="EMBL" id="CP026304">
    <property type="protein sequence ID" value="AVZ73581.1"/>
    <property type="molecule type" value="Genomic_DNA"/>
</dbReference>
<dbReference type="Proteomes" id="UP000244201">
    <property type="component" value="Chromosome"/>
</dbReference>
<dbReference type="AlphaFoldDB" id="A0A2R4T3A2"/>
<evidence type="ECO:0000313" key="2">
    <source>
        <dbReference type="Proteomes" id="UP000244201"/>
    </source>
</evidence>
<keyword evidence="2" id="KW-1185">Reference proteome</keyword>
<proteinExistence type="predicted"/>
<gene>
    <name evidence="1" type="ORF">SLUN_16775</name>
</gene>
<sequence length="126" mass="13400">MGGRCRSRSGTKLLAAHGRIGVLSPEGDLFDIIAGRYSSRPNLGVFLPEFVVGLQAPVKSVHELLCSPLAGTPSRSIRRLGAPASRNVHWAALSASDLLTSLTGSGVTMRSVWPRPTSPRRGGRTR</sequence>
<name>A0A2R4T3A2_9ACTN</name>
<organism evidence="1 2">
    <name type="scientific">Streptomyces lunaelactis</name>
    <dbReference type="NCBI Taxonomy" id="1535768"/>
    <lineage>
        <taxon>Bacteria</taxon>
        <taxon>Bacillati</taxon>
        <taxon>Actinomycetota</taxon>
        <taxon>Actinomycetes</taxon>
        <taxon>Kitasatosporales</taxon>
        <taxon>Streptomycetaceae</taxon>
        <taxon>Streptomyces</taxon>
    </lineage>
</organism>